<feature type="compositionally biased region" description="Low complexity" evidence="1">
    <location>
        <begin position="398"/>
        <end position="408"/>
    </location>
</feature>
<feature type="compositionally biased region" description="Basic residues" evidence="1">
    <location>
        <begin position="173"/>
        <end position="211"/>
    </location>
</feature>
<feature type="compositionally biased region" description="Low complexity" evidence="1">
    <location>
        <begin position="158"/>
        <end position="172"/>
    </location>
</feature>
<feature type="compositionally biased region" description="Basic residues" evidence="1">
    <location>
        <begin position="518"/>
        <end position="535"/>
    </location>
</feature>
<feature type="compositionally biased region" description="Basic residues" evidence="1">
    <location>
        <begin position="372"/>
        <end position="397"/>
    </location>
</feature>
<gene>
    <name evidence="2" type="ORF">AVDCRST_MAG13-3063</name>
</gene>
<evidence type="ECO:0000313" key="2">
    <source>
        <dbReference type="EMBL" id="CAA9515663.1"/>
    </source>
</evidence>
<feature type="non-terminal residue" evidence="2">
    <location>
        <position position="546"/>
    </location>
</feature>
<organism evidence="2">
    <name type="scientific">uncultured Solirubrobacteraceae bacterium</name>
    <dbReference type="NCBI Taxonomy" id="1162706"/>
    <lineage>
        <taxon>Bacteria</taxon>
        <taxon>Bacillati</taxon>
        <taxon>Actinomycetota</taxon>
        <taxon>Thermoleophilia</taxon>
        <taxon>Solirubrobacterales</taxon>
        <taxon>Solirubrobacteraceae</taxon>
        <taxon>environmental samples</taxon>
    </lineage>
</organism>
<sequence length="546" mass="60348">GTGRIGSADPPRRPAHRPAPEGPRRLEALHALGRAHLPRLRRLPGGGDRHRRRPPRAVGGLRGRGLGEGHADARRRRAHRRPRRHERHERARLRAAQPVPDARPGGPGARHALGAGVAAGDGPHPVRLAAHEVRHHPGHHRGDPRARRRGARPRHDPALGARLPGLPDGPRLLRGRGARQRRPAPGRGGRARARRRRRGAPAARRRAARRHGRDEPLLGPRRDRPARAGRGARDPRLPQRPGPRLRARRPRALLLPRPLGRPEGRRRRPRRRRADGLPPGLRRGVRGGDPAHHDRPGGGHPPAPASRRRRPRRLHRRDPRRAAHPGAREREHGGVGRAPARRGDGEARRRARAARGPARPAAPHAPVQGARRGPRPRRDRHRRRGRLRLLRRTRRGLLRPGLLAGSGPVRLPGVRAGLRPGGEARPSRPPGRPPPGRRGLRLLRDGVRHPGPPRRRRGRRHGQQRHLGAGEAPDGVPLRLLRRRGAAPGDPLRHGGGGARRPRGARPVARGAAARPPARARRRPARARQRPHGPRGRLPPPLEPRL</sequence>
<dbReference type="EMBL" id="CADCVO010000495">
    <property type="protein sequence ID" value="CAA9515663.1"/>
    <property type="molecule type" value="Genomic_DNA"/>
</dbReference>
<feature type="non-terminal residue" evidence="2">
    <location>
        <position position="1"/>
    </location>
</feature>
<proteinExistence type="predicted"/>
<accession>A0A6J4T7M1</accession>
<dbReference type="AlphaFoldDB" id="A0A6J4T7M1"/>
<feature type="compositionally biased region" description="Basic residues" evidence="1">
    <location>
        <begin position="73"/>
        <end position="93"/>
    </location>
</feature>
<protein>
    <submittedName>
        <fullName evidence="2">Thiamine pyrophosphate-requiring enzymes</fullName>
    </submittedName>
</protein>
<feature type="compositionally biased region" description="Basic and acidic residues" evidence="1">
    <location>
        <begin position="18"/>
        <end position="28"/>
    </location>
</feature>
<feature type="compositionally biased region" description="Basic residues" evidence="1">
    <location>
        <begin position="306"/>
        <end position="323"/>
    </location>
</feature>
<feature type="compositionally biased region" description="Pro residues" evidence="1">
    <location>
        <begin position="427"/>
        <end position="436"/>
    </location>
</feature>
<reference evidence="2" key="1">
    <citation type="submission" date="2020-02" db="EMBL/GenBank/DDBJ databases">
        <authorList>
            <person name="Meier V. D."/>
        </authorList>
    </citation>
    <scope>NUCLEOTIDE SEQUENCE</scope>
    <source>
        <strain evidence="2">AVDCRST_MAG13</strain>
    </source>
</reference>
<feature type="compositionally biased region" description="Basic and acidic residues" evidence="1">
    <location>
        <begin position="212"/>
        <end position="237"/>
    </location>
</feature>
<name>A0A6J4T7M1_9ACTN</name>
<feature type="compositionally biased region" description="Pro residues" evidence="1">
    <location>
        <begin position="537"/>
        <end position="546"/>
    </location>
</feature>
<feature type="compositionally biased region" description="Basic residues" evidence="1">
    <location>
        <begin position="264"/>
        <end position="273"/>
    </location>
</feature>
<feature type="region of interest" description="Disordered" evidence="1">
    <location>
        <begin position="1"/>
        <end position="546"/>
    </location>
</feature>
<evidence type="ECO:0000256" key="1">
    <source>
        <dbReference type="SAM" id="MobiDB-lite"/>
    </source>
</evidence>
<feature type="compositionally biased region" description="Basic residues" evidence="1">
    <location>
        <begin position="451"/>
        <end position="464"/>
    </location>
</feature>
<feature type="compositionally biased region" description="Low complexity" evidence="1">
    <location>
        <begin position="505"/>
        <end position="517"/>
    </location>
</feature>